<dbReference type="AlphaFoldDB" id="A0A8C4MV50"/>
<organism evidence="9">
    <name type="scientific">Equus asinus asinus</name>
    <dbReference type="NCBI Taxonomy" id="83772"/>
    <lineage>
        <taxon>Eukaryota</taxon>
        <taxon>Metazoa</taxon>
        <taxon>Chordata</taxon>
        <taxon>Craniata</taxon>
        <taxon>Vertebrata</taxon>
        <taxon>Euteleostomi</taxon>
        <taxon>Mammalia</taxon>
        <taxon>Eutheria</taxon>
        <taxon>Laurasiatheria</taxon>
        <taxon>Perissodactyla</taxon>
        <taxon>Equidae</taxon>
        <taxon>Equus</taxon>
    </lineage>
</organism>
<dbReference type="PANTHER" id="PTHR15549:SF26">
    <property type="entry name" value="AXIAL BUDDING PATTERN PROTEIN 2-RELATED"/>
    <property type="match status" value="1"/>
</dbReference>
<dbReference type="PANTHER" id="PTHR15549">
    <property type="entry name" value="PAIRED IMMUNOGLOBULIN-LIKE TYPE 2 RECEPTOR"/>
    <property type="match status" value="1"/>
</dbReference>
<feature type="compositionally biased region" description="Pro residues" evidence="7">
    <location>
        <begin position="265"/>
        <end position="275"/>
    </location>
</feature>
<keyword evidence="4" id="KW-1133">Transmembrane helix</keyword>
<dbReference type="GO" id="GO:0005886">
    <property type="term" value="C:plasma membrane"/>
    <property type="evidence" value="ECO:0007669"/>
    <property type="project" value="UniProtKB-ARBA"/>
</dbReference>
<dbReference type="SMART" id="SM00409">
    <property type="entry name" value="IG"/>
    <property type="match status" value="1"/>
</dbReference>
<proteinExistence type="predicted"/>
<feature type="domain" description="Immunoglobulin" evidence="8">
    <location>
        <begin position="37"/>
        <end position="149"/>
    </location>
</feature>
<keyword evidence="3" id="KW-0732">Signal</keyword>
<keyword evidence="6" id="KW-0325">Glycoprotein</keyword>
<comment type="subcellular location">
    <subcellularLocation>
        <location evidence="1">Membrane</location>
        <topology evidence="1">Single-pass type I membrane protein</topology>
    </subcellularLocation>
</comment>
<reference evidence="9" key="1">
    <citation type="submission" date="2023-03" db="UniProtKB">
        <authorList>
            <consortium name="Ensembl"/>
        </authorList>
    </citation>
    <scope>IDENTIFICATION</scope>
</reference>
<keyword evidence="5" id="KW-0472">Membrane</keyword>
<dbReference type="FunFam" id="2.60.40.10:FF:000753">
    <property type="entry name" value="Paired immunoglobulin-like type 2 receptor alpha"/>
    <property type="match status" value="1"/>
</dbReference>
<dbReference type="InterPro" id="IPR036179">
    <property type="entry name" value="Ig-like_dom_sf"/>
</dbReference>
<dbReference type="Ensembl" id="ENSEAST00005030249.1">
    <property type="protein sequence ID" value="ENSEASP00005027855.1"/>
    <property type="gene ID" value="ENSEASG00005018935.1"/>
</dbReference>
<dbReference type="InterPro" id="IPR013106">
    <property type="entry name" value="Ig_V-set"/>
</dbReference>
<dbReference type="InterPro" id="IPR003599">
    <property type="entry name" value="Ig_sub"/>
</dbReference>
<sequence>LLSSLSLPMASKTLCLPPFLDPWAESNSKVDYGVNQPEHLSAPKGGSIHIPFSFYYSWESAKVHSMSISWRRKHFHGEFIYSMTPPFIHKDYKNRLFLDWTEGSKTGSLRISNLRREDESTYFCRVQWNTLKDGKLIGQSVQGTKLTITHTTNMTILEPTTTATTITADLSVSEGKRNSESQSLSLEAVVGVALTSAVLKTTILGHTVYLRWKRRKGKWSRRPSLSLNFPVGCFSEPTCIRMTPGALRVQISAGLEVWGSEPTSPAAPPCPPPHGSPQEETLYSTFKA</sequence>
<feature type="region of interest" description="Disordered" evidence="7">
    <location>
        <begin position="260"/>
        <end position="288"/>
    </location>
</feature>
<dbReference type="Gene3D" id="2.60.40.10">
    <property type="entry name" value="Immunoglobulins"/>
    <property type="match status" value="1"/>
</dbReference>
<dbReference type="InterPro" id="IPR051694">
    <property type="entry name" value="Immunoregulatory_rcpt-like"/>
</dbReference>
<accession>A0A8C4MV50</accession>
<keyword evidence="2" id="KW-0812">Transmembrane</keyword>
<evidence type="ECO:0000259" key="8">
    <source>
        <dbReference type="SMART" id="SM00409"/>
    </source>
</evidence>
<evidence type="ECO:0000256" key="7">
    <source>
        <dbReference type="SAM" id="MobiDB-lite"/>
    </source>
</evidence>
<feature type="compositionally biased region" description="Polar residues" evidence="7">
    <location>
        <begin position="278"/>
        <end position="288"/>
    </location>
</feature>
<name>A0A8C4MV50_EQUAS</name>
<evidence type="ECO:0000313" key="9">
    <source>
        <dbReference type="Ensembl" id="ENSEASP00005027855.1"/>
    </source>
</evidence>
<evidence type="ECO:0000256" key="4">
    <source>
        <dbReference type="ARBA" id="ARBA00022989"/>
    </source>
</evidence>
<dbReference type="Pfam" id="PF07686">
    <property type="entry name" value="V-set"/>
    <property type="match status" value="1"/>
</dbReference>
<evidence type="ECO:0000256" key="5">
    <source>
        <dbReference type="ARBA" id="ARBA00023136"/>
    </source>
</evidence>
<dbReference type="GO" id="GO:0042288">
    <property type="term" value="F:MHC class I protein binding"/>
    <property type="evidence" value="ECO:0007669"/>
    <property type="project" value="TreeGrafter"/>
</dbReference>
<evidence type="ECO:0000256" key="3">
    <source>
        <dbReference type="ARBA" id="ARBA00022729"/>
    </source>
</evidence>
<evidence type="ECO:0000256" key="1">
    <source>
        <dbReference type="ARBA" id="ARBA00004479"/>
    </source>
</evidence>
<protein>
    <recommendedName>
        <fullName evidence="8">Immunoglobulin domain-containing protein</fullName>
    </recommendedName>
</protein>
<dbReference type="SUPFAM" id="SSF48726">
    <property type="entry name" value="Immunoglobulin"/>
    <property type="match status" value="1"/>
</dbReference>
<evidence type="ECO:0000256" key="2">
    <source>
        <dbReference type="ARBA" id="ARBA00022692"/>
    </source>
</evidence>
<evidence type="ECO:0000256" key="6">
    <source>
        <dbReference type="ARBA" id="ARBA00023180"/>
    </source>
</evidence>
<dbReference type="InterPro" id="IPR013783">
    <property type="entry name" value="Ig-like_fold"/>
</dbReference>